<keyword evidence="2" id="KW-1185">Reference proteome</keyword>
<dbReference type="OrthoDB" id="10334196at2759"/>
<dbReference type="AlphaFoldDB" id="A0A2P5AW86"/>
<proteinExistence type="predicted"/>
<dbReference type="EMBL" id="JXTB01000432">
    <property type="protein sequence ID" value="PON40787.1"/>
    <property type="molecule type" value="Genomic_DNA"/>
</dbReference>
<sequence length="90" mass="10463">MGTSYHHGGHNNPVCSSLRHHSVTQMYIMTRSFEILMAFFSLHKNFIHQWGHLDVGISMSVSCRLACELSFLLCYYCFVILHSNEQNSFY</sequence>
<organism evidence="1 2">
    <name type="scientific">Parasponia andersonii</name>
    <name type="common">Sponia andersonii</name>
    <dbReference type="NCBI Taxonomy" id="3476"/>
    <lineage>
        <taxon>Eukaryota</taxon>
        <taxon>Viridiplantae</taxon>
        <taxon>Streptophyta</taxon>
        <taxon>Embryophyta</taxon>
        <taxon>Tracheophyta</taxon>
        <taxon>Spermatophyta</taxon>
        <taxon>Magnoliopsida</taxon>
        <taxon>eudicotyledons</taxon>
        <taxon>Gunneridae</taxon>
        <taxon>Pentapetalae</taxon>
        <taxon>rosids</taxon>
        <taxon>fabids</taxon>
        <taxon>Rosales</taxon>
        <taxon>Cannabaceae</taxon>
        <taxon>Parasponia</taxon>
    </lineage>
</organism>
<reference evidence="2" key="1">
    <citation type="submission" date="2016-06" db="EMBL/GenBank/DDBJ databases">
        <title>Parallel loss of symbiosis genes in relatives of nitrogen-fixing non-legume Parasponia.</title>
        <authorList>
            <person name="Van Velzen R."/>
            <person name="Holmer R."/>
            <person name="Bu F."/>
            <person name="Rutten L."/>
            <person name="Van Zeijl A."/>
            <person name="Liu W."/>
            <person name="Santuari L."/>
            <person name="Cao Q."/>
            <person name="Sharma T."/>
            <person name="Shen D."/>
            <person name="Roswanjaya Y."/>
            <person name="Wardhani T."/>
            <person name="Kalhor M.S."/>
            <person name="Jansen J."/>
            <person name="Van den Hoogen J."/>
            <person name="Gungor B."/>
            <person name="Hartog M."/>
            <person name="Hontelez J."/>
            <person name="Verver J."/>
            <person name="Yang W.-C."/>
            <person name="Schijlen E."/>
            <person name="Repin R."/>
            <person name="Schilthuizen M."/>
            <person name="Schranz E."/>
            <person name="Heidstra R."/>
            <person name="Miyata K."/>
            <person name="Fedorova E."/>
            <person name="Kohlen W."/>
            <person name="Bisseling T."/>
            <person name="Smit S."/>
            <person name="Geurts R."/>
        </authorList>
    </citation>
    <scope>NUCLEOTIDE SEQUENCE [LARGE SCALE GENOMIC DNA]</scope>
    <source>
        <strain evidence="2">cv. WU1-14</strain>
    </source>
</reference>
<evidence type="ECO:0000313" key="1">
    <source>
        <dbReference type="EMBL" id="PON40787.1"/>
    </source>
</evidence>
<protein>
    <submittedName>
        <fullName evidence="1">Uncharacterized protein</fullName>
    </submittedName>
</protein>
<name>A0A2P5AW86_PARAD</name>
<accession>A0A2P5AW86</accession>
<comment type="caution">
    <text evidence="1">The sequence shown here is derived from an EMBL/GenBank/DDBJ whole genome shotgun (WGS) entry which is preliminary data.</text>
</comment>
<dbReference type="Proteomes" id="UP000237105">
    <property type="component" value="Unassembled WGS sequence"/>
</dbReference>
<evidence type="ECO:0000313" key="2">
    <source>
        <dbReference type="Proteomes" id="UP000237105"/>
    </source>
</evidence>
<gene>
    <name evidence="1" type="ORF">PanWU01x14_294780</name>
</gene>